<comment type="caution">
    <text evidence="1">The sequence shown here is derived from an EMBL/GenBank/DDBJ whole genome shotgun (WGS) entry which is preliminary data.</text>
</comment>
<evidence type="ECO:0000313" key="1">
    <source>
        <dbReference type="EMBL" id="CAF4907125.1"/>
    </source>
</evidence>
<dbReference type="Proteomes" id="UP000676336">
    <property type="component" value="Unassembled WGS sequence"/>
</dbReference>
<proteinExistence type="predicted"/>
<gene>
    <name evidence="1" type="ORF">SMN809_LOCUS52042</name>
</gene>
<evidence type="ECO:0000313" key="2">
    <source>
        <dbReference type="Proteomes" id="UP000676336"/>
    </source>
</evidence>
<reference evidence="1" key="1">
    <citation type="submission" date="2021-02" db="EMBL/GenBank/DDBJ databases">
        <authorList>
            <person name="Nowell W R."/>
        </authorList>
    </citation>
    <scope>NUCLEOTIDE SEQUENCE</scope>
</reference>
<protein>
    <submittedName>
        <fullName evidence="1">Uncharacterized protein</fullName>
    </submittedName>
</protein>
<accession>A0A8S3CP12</accession>
<feature type="non-terminal residue" evidence="1">
    <location>
        <position position="49"/>
    </location>
</feature>
<organism evidence="1 2">
    <name type="scientific">Rotaria magnacalcarata</name>
    <dbReference type="NCBI Taxonomy" id="392030"/>
    <lineage>
        <taxon>Eukaryota</taxon>
        <taxon>Metazoa</taxon>
        <taxon>Spiralia</taxon>
        <taxon>Gnathifera</taxon>
        <taxon>Rotifera</taxon>
        <taxon>Eurotatoria</taxon>
        <taxon>Bdelloidea</taxon>
        <taxon>Philodinida</taxon>
        <taxon>Philodinidae</taxon>
        <taxon>Rotaria</taxon>
    </lineage>
</organism>
<name>A0A8S3CP12_9BILA</name>
<dbReference type="AlphaFoldDB" id="A0A8S3CP12"/>
<sequence>MPGIRLKLEKFIRSLRSLIPSIDSSSSSTTNALTISSELVQQYPFLVDL</sequence>
<dbReference type="EMBL" id="CAJOBI010175819">
    <property type="protein sequence ID" value="CAF4907125.1"/>
    <property type="molecule type" value="Genomic_DNA"/>
</dbReference>